<dbReference type="Pfam" id="PF08718">
    <property type="entry name" value="GLTP"/>
    <property type="match status" value="1"/>
</dbReference>
<feature type="region of interest" description="Disordered" evidence="7">
    <location>
        <begin position="181"/>
        <end position="278"/>
    </location>
</feature>
<dbReference type="PROSITE" id="PS50003">
    <property type="entry name" value="PH_DOMAIN"/>
    <property type="match status" value="1"/>
</dbReference>
<evidence type="ECO:0000256" key="6">
    <source>
        <dbReference type="ARBA" id="ARBA00023136"/>
    </source>
</evidence>
<dbReference type="GO" id="GO:0016020">
    <property type="term" value="C:membrane"/>
    <property type="evidence" value="ECO:0007669"/>
    <property type="project" value="UniProtKB-SubCell"/>
</dbReference>
<dbReference type="PANTHER" id="PTHR22902">
    <property type="entry name" value="SESQUIPEDALIAN"/>
    <property type="match status" value="1"/>
</dbReference>
<dbReference type="GO" id="GO:0055037">
    <property type="term" value="C:recycling endosome"/>
    <property type="evidence" value="ECO:0007669"/>
    <property type="project" value="TreeGrafter"/>
</dbReference>
<comment type="subcellular location">
    <subcellularLocation>
        <location evidence="2">Golgi apparatus</location>
        <location evidence="2">trans-Golgi network membrane</location>
    </subcellularLocation>
    <subcellularLocation>
        <location evidence="1">Membrane</location>
        <topology evidence="1">Peripheral membrane protein</topology>
    </subcellularLocation>
</comment>
<keyword evidence="5" id="KW-0333">Golgi apparatus</keyword>
<reference evidence="9" key="1">
    <citation type="submission" date="2016-01" db="EMBL/GenBank/DDBJ databases">
        <title>Reference transcriptome for the parasite Schistocephalus solidus: insights into the molecular evolution of parasitism.</title>
        <authorList>
            <person name="Hebert F.O."/>
            <person name="Grambauer S."/>
            <person name="Barber I."/>
            <person name="Landry C.R."/>
            <person name="Aubin-Horth N."/>
        </authorList>
    </citation>
    <scope>NUCLEOTIDE SEQUENCE</scope>
</reference>
<feature type="compositionally biased region" description="Polar residues" evidence="7">
    <location>
        <begin position="243"/>
        <end position="257"/>
    </location>
</feature>
<evidence type="ECO:0000256" key="2">
    <source>
        <dbReference type="ARBA" id="ARBA00004198"/>
    </source>
</evidence>
<keyword evidence="4" id="KW-0597">Phosphoprotein</keyword>
<protein>
    <recommendedName>
        <fullName evidence="3">Pleckstrin homology domain-containing family A member 8</fullName>
    </recommendedName>
</protein>
<dbReference type="InterPro" id="IPR036497">
    <property type="entry name" value="GLTP_sf"/>
</dbReference>
<evidence type="ECO:0000259" key="8">
    <source>
        <dbReference type="PROSITE" id="PS50003"/>
    </source>
</evidence>
<dbReference type="InterPro" id="IPR001849">
    <property type="entry name" value="PH_domain"/>
</dbReference>
<feature type="compositionally biased region" description="Polar residues" evidence="7">
    <location>
        <begin position="192"/>
        <end position="232"/>
    </location>
</feature>
<evidence type="ECO:0000256" key="7">
    <source>
        <dbReference type="SAM" id="MobiDB-lite"/>
    </source>
</evidence>
<dbReference type="SUPFAM" id="SSF110004">
    <property type="entry name" value="Glycolipid transfer protein, GLTP"/>
    <property type="match status" value="1"/>
</dbReference>
<dbReference type="InterPro" id="IPR011993">
    <property type="entry name" value="PH-like_dom_sf"/>
</dbReference>
<evidence type="ECO:0000256" key="5">
    <source>
        <dbReference type="ARBA" id="ARBA00023034"/>
    </source>
</evidence>
<keyword evidence="6" id="KW-0472">Membrane</keyword>
<dbReference type="GO" id="GO:0007032">
    <property type="term" value="P:endosome organization"/>
    <property type="evidence" value="ECO:0007669"/>
    <property type="project" value="TreeGrafter"/>
</dbReference>
<dbReference type="Gene3D" id="1.10.3520.10">
    <property type="entry name" value="Glycolipid transfer protein"/>
    <property type="match status" value="1"/>
</dbReference>
<dbReference type="GO" id="GO:0042147">
    <property type="term" value="P:retrograde transport, endosome to Golgi"/>
    <property type="evidence" value="ECO:0007669"/>
    <property type="project" value="TreeGrafter"/>
</dbReference>
<dbReference type="GO" id="GO:0005769">
    <property type="term" value="C:early endosome"/>
    <property type="evidence" value="ECO:0007669"/>
    <property type="project" value="TreeGrafter"/>
</dbReference>
<dbReference type="SUPFAM" id="SSF50729">
    <property type="entry name" value="PH domain-like"/>
    <property type="match status" value="1"/>
</dbReference>
<dbReference type="AlphaFoldDB" id="A0A0X3Q097"/>
<dbReference type="EMBL" id="GEEE01008943">
    <property type="protein sequence ID" value="JAP54282.1"/>
    <property type="molecule type" value="Transcribed_RNA"/>
</dbReference>
<dbReference type="GO" id="GO:0120013">
    <property type="term" value="F:lipid transfer activity"/>
    <property type="evidence" value="ECO:0007669"/>
    <property type="project" value="InterPro"/>
</dbReference>
<dbReference type="GO" id="GO:0005802">
    <property type="term" value="C:trans-Golgi network"/>
    <property type="evidence" value="ECO:0007669"/>
    <property type="project" value="TreeGrafter"/>
</dbReference>
<accession>A0A0X3Q097</accession>
<feature type="compositionally biased region" description="Basic and acidic residues" evidence="7">
    <location>
        <begin position="258"/>
        <end position="276"/>
    </location>
</feature>
<sequence>MEGQLYKWTNYINGWQPRYFSLRDGVLSYYNSEWEVGLGCKGALKVAACEVIVSPSDPCRLDILDPGAQRFYLKARTALERQKWIVALGSCKAGFSSPDNSLTPEIQQAIAEKRSELRVYRDLLFQQINDLKRTLHEREDDTSIKSKDVEETTDNLKATCDTFLATSDELIRLLTSHGPSSLSAAVAKRTKPTSGGPTSDGPQFTPDIQTQKPLIPSNLQTTPVQFNGNSVFPDQDARLELGNVQTSTMPSSTTKTANSERKLSSRKNSLSDDTHTANRLSNGTLINAQMRSLRLTRPFQTFFSVMEFSFEDIPSTVTCDRLRAVEFLASSRGLLKFFNILATSDETGQPVLSRLGSLQTVYADVMGNIVRLELAVRTLCEERKPLSKNASKNTKHPSVNLKSLDISLQDIISAEMQAGRCRNIGSAYFAMLWLCRALNFATDFIAGLFADYTTAGEPTGTSVTTHVQTAATNAYVRTLRPFHDWTLRNTAMVIIQSIPTFEQIKSILLLIDNTAPSAALMQPSAEALAQLQLDADRYALALKRCLQVVHSMFLQLELEPIFCPASAATEADLKANPPVS</sequence>
<dbReference type="SMART" id="SM00233">
    <property type="entry name" value="PH"/>
    <property type="match status" value="1"/>
</dbReference>
<evidence type="ECO:0000256" key="3">
    <source>
        <dbReference type="ARBA" id="ARBA00016588"/>
    </source>
</evidence>
<evidence type="ECO:0000256" key="4">
    <source>
        <dbReference type="ARBA" id="ARBA00022553"/>
    </source>
</evidence>
<name>A0A0X3Q097_SCHSO</name>
<evidence type="ECO:0000313" key="9">
    <source>
        <dbReference type="EMBL" id="JAP54282.1"/>
    </source>
</evidence>
<evidence type="ECO:0000256" key="1">
    <source>
        <dbReference type="ARBA" id="ARBA00004170"/>
    </source>
</evidence>
<dbReference type="GO" id="GO:0005829">
    <property type="term" value="C:cytosol"/>
    <property type="evidence" value="ECO:0007669"/>
    <property type="project" value="GOC"/>
</dbReference>
<gene>
    <name evidence="9" type="primary">PKHA8</name>
    <name evidence="9" type="ORF">TR145898</name>
</gene>
<dbReference type="PANTHER" id="PTHR22902:SF27">
    <property type="entry name" value="PLECKSTRIN HOMOLOGY DOMAIN-CONTAINING FAMILY A MEMBER 3"/>
    <property type="match status" value="1"/>
</dbReference>
<dbReference type="InterPro" id="IPR014830">
    <property type="entry name" value="Glycolipid_transfer_prot_dom"/>
</dbReference>
<dbReference type="GO" id="GO:0001881">
    <property type="term" value="P:receptor recycling"/>
    <property type="evidence" value="ECO:0007669"/>
    <property type="project" value="TreeGrafter"/>
</dbReference>
<proteinExistence type="predicted"/>
<dbReference type="InterPro" id="IPR045188">
    <property type="entry name" value="Boi1/Boi2-like"/>
</dbReference>
<dbReference type="Pfam" id="PF00169">
    <property type="entry name" value="PH"/>
    <property type="match status" value="1"/>
</dbReference>
<feature type="domain" description="PH" evidence="8">
    <location>
        <begin position="1"/>
        <end position="93"/>
    </location>
</feature>
<dbReference type="Gene3D" id="2.30.29.30">
    <property type="entry name" value="Pleckstrin-homology domain (PH domain)/Phosphotyrosine-binding domain (PTB)"/>
    <property type="match status" value="1"/>
</dbReference>
<dbReference type="FunFam" id="2.30.29.30:FF:000085">
    <property type="entry name" value="Pleckstrin homology domain-containing family A member 8"/>
    <property type="match status" value="1"/>
</dbReference>
<organism evidence="9">
    <name type="scientific">Schistocephalus solidus</name>
    <name type="common">Tapeworm</name>
    <dbReference type="NCBI Taxonomy" id="70667"/>
    <lineage>
        <taxon>Eukaryota</taxon>
        <taxon>Metazoa</taxon>
        <taxon>Spiralia</taxon>
        <taxon>Lophotrochozoa</taxon>
        <taxon>Platyhelminthes</taxon>
        <taxon>Cestoda</taxon>
        <taxon>Eucestoda</taxon>
        <taxon>Diphyllobothriidea</taxon>
        <taxon>Diphyllobothriidae</taxon>
        <taxon>Schistocephalus</taxon>
    </lineage>
</organism>